<feature type="signal peptide" evidence="1">
    <location>
        <begin position="1"/>
        <end position="23"/>
    </location>
</feature>
<protein>
    <recommendedName>
        <fullName evidence="4">Transmembrane protein</fullName>
    </recommendedName>
</protein>
<dbReference type="OrthoDB" id="8908077at2"/>
<dbReference type="Proteomes" id="UP000032803">
    <property type="component" value="Chromosome I"/>
</dbReference>
<dbReference type="STRING" id="449.LHA_1101"/>
<dbReference type="AlphaFoldDB" id="A0A0A8USX4"/>
<dbReference type="HOGENOM" id="CLU_026986_0_0_6"/>
<dbReference type="EMBL" id="LN681225">
    <property type="protein sequence ID" value="CEK10157.1"/>
    <property type="molecule type" value="Genomic_DNA"/>
</dbReference>
<sequence>MRSYICKAFALMLGLIVISISYAGTPPWTFAPLTPTTLTVSSSDTAIVKYQVTNQSHRPHTLAMKNIRGIRQVTTPGSCPNPFILRYKQSCILNLTVVGRALIGNVNGGPQVCQLGSLLECYQPSFKNILNITKGADEYTVGGSIFGLQGTLVLQNDGDILTRNTDGTFTFPTALLPGSFYQVRVQTQPANQTCTVSNGTGRISNKNVTNVIVRCSINTRTVGGVVSGLSGSVVLQNNGADTLIINSNGGFTFPTPLAQGSSYNVTILTQPATQTCSVSNGTGTIGTTNITNVQITCATNAFTVGGTVSGLVGTVVLQNNATDDLAISSDGPFTFPISVAQGSPYNVTVSTQPSTQTCNVTNGIGIMGGANITNVAVNCVTNTTTLTTSVTDLALSVDNTGLNAALTGNPRLITITNTGIFTAFNLNVSLPTFPSGTSAGTTCGASLGAGDSCTITITPGNTATSNGTNPCSTGTAPVPGVVQVTADNSNTVSTNVVILSYGCIYQGGFLFSVDDNTSTAGSIGGKVADLFDDVGVNNVWATVANDTAADNITNGLSNTNALATPVGQYPAAQVCLNKTSQGFSDWFLPAICEMGYDETSTGSGCGTQVSPLLQNLYSNLAQNGIGGFSNIFYWSSTEFSGALAWGENFSNGAQLTNTKVALNTPIRCIRNLIP</sequence>
<accession>A0A0A8USX4</accession>
<evidence type="ECO:0008006" key="4">
    <source>
        <dbReference type="Google" id="ProtNLM"/>
    </source>
</evidence>
<proteinExistence type="predicted"/>
<reference evidence="3" key="1">
    <citation type="submission" date="2014-09" db="EMBL/GenBank/DDBJ databases">
        <authorList>
            <person name="Gomez-Valero L."/>
        </authorList>
    </citation>
    <scope>NUCLEOTIDE SEQUENCE [LARGE SCALE GENOMIC DNA]</scope>
    <source>
        <strain evidence="3">ATCC35250</strain>
    </source>
</reference>
<gene>
    <name evidence="2" type="ORF">LHA_1101</name>
</gene>
<evidence type="ECO:0000256" key="1">
    <source>
        <dbReference type="SAM" id="SignalP"/>
    </source>
</evidence>
<dbReference type="KEGG" id="lha:LHA_1101"/>
<name>A0A0A8USX4_LEGHA</name>
<evidence type="ECO:0000313" key="3">
    <source>
        <dbReference type="Proteomes" id="UP000032803"/>
    </source>
</evidence>
<evidence type="ECO:0000313" key="2">
    <source>
        <dbReference type="EMBL" id="CEK10157.1"/>
    </source>
</evidence>
<feature type="chain" id="PRO_5002040275" description="Transmembrane protein" evidence="1">
    <location>
        <begin position="24"/>
        <end position="674"/>
    </location>
</feature>
<dbReference type="RefSeq" id="WP_052673594.1">
    <property type="nucleotide sequence ID" value="NZ_LN681225.1"/>
</dbReference>
<keyword evidence="1" id="KW-0732">Signal</keyword>
<organism evidence="2 3">
    <name type="scientific">Legionella hackeliae</name>
    <dbReference type="NCBI Taxonomy" id="449"/>
    <lineage>
        <taxon>Bacteria</taxon>
        <taxon>Pseudomonadati</taxon>
        <taxon>Pseudomonadota</taxon>
        <taxon>Gammaproteobacteria</taxon>
        <taxon>Legionellales</taxon>
        <taxon>Legionellaceae</taxon>
        <taxon>Legionella</taxon>
    </lineage>
</organism>
<keyword evidence="3" id="KW-1185">Reference proteome</keyword>